<organism evidence="1 2">
    <name type="scientific">Symbiodinium pilosum</name>
    <name type="common">Dinoflagellate</name>
    <dbReference type="NCBI Taxonomy" id="2952"/>
    <lineage>
        <taxon>Eukaryota</taxon>
        <taxon>Sar</taxon>
        <taxon>Alveolata</taxon>
        <taxon>Dinophyceae</taxon>
        <taxon>Suessiales</taxon>
        <taxon>Symbiodiniaceae</taxon>
        <taxon>Symbiodinium</taxon>
    </lineage>
</organism>
<dbReference type="EMBL" id="CAJNIZ010007157">
    <property type="protein sequence ID" value="CAE7255655.1"/>
    <property type="molecule type" value="Genomic_DNA"/>
</dbReference>
<evidence type="ECO:0000313" key="1">
    <source>
        <dbReference type="EMBL" id="CAE7255655.1"/>
    </source>
</evidence>
<gene>
    <name evidence="1" type="ORF">SPIL2461_LOCUS5146</name>
</gene>
<comment type="caution">
    <text evidence="1">The sequence shown here is derived from an EMBL/GenBank/DDBJ whole genome shotgun (WGS) entry which is preliminary data.</text>
</comment>
<sequence>MGHGNASLTELIALGRRLQTVDFVTFTCILADLLERQRVFTLAVQKESGVPWEADLAFQRKQAECREDMKHLQHLRRFTAVFGLLQHYCDHSDLQALRVAYLYTPAGRRFKVFCKNMFDILVLKTFHGAQLQVFQDLHAETMCVTPRIEVPEYVAYSQMTPDQAREEAPLDPVDVPLRYEIFRTPPLNPRLQGLELFREDKYQCATSRHVPAVHQLTQVGLRAGFSFLTCLVEAYDAYWGDTGVPQHLQNLFQDMGAAWDFRAMMRHPRPSQEAINALTRLYKAFQWRLQHVRFPRHFPHVEHTWPTFKSMTRQFRVLWYSVWLGRLRPEWSEPTAFHVSLVAPPAMLLTMLGRKLQAAGSSGSLVAIRLAAGDPVLLPGTFAKMIRPPFQGRLVFIERMDSQ</sequence>
<proteinExistence type="predicted"/>
<feature type="non-terminal residue" evidence="1">
    <location>
        <position position="1"/>
    </location>
</feature>
<dbReference type="OrthoDB" id="423095at2759"/>
<evidence type="ECO:0000313" key="2">
    <source>
        <dbReference type="Proteomes" id="UP000649617"/>
    </source>
</evidence>
<name>A0A812LZB2_SYMPI</name>
<keyword evidence="2" id="KW-1185">Reference proteome</keyword>
<protein>
    <submittedName>
        <fullName evidence="1">Uncharacterized protein</fullName>
    </submittedName>
</protein>
<dbReference type="AlphaFoldDB" id="A0A812LZB2"/>
<reference evidence="1" key="1">
    <citation type="submission" date="2021-02" db="EMBL/GenBank/DDBJ databases">
        <authorList>
            <person name="Dougan E. K."/>
            <person name="Rhodes N."/>
            <person name="Thang M."/>
            <person name="Chan C."/>
        </authorList>
    </citation>
    <scope>NUCLEOTIDE SEQUENCE</scope>
</reference>
<accession>A0A812LZB2</accession>
<dbReference type="Proteomes" id="UP000649617">
    <property type="component" value="Unassembled WGS sequence"/>
</dbReference>